<evidence type="ECO:0000256" key="4">
    <source>
        <dbReference type="ARBA" id="ARBA00022912"/>
    </source>
</evidence>
<evidence type="ECO:0000256" key="1">
    <source>
        <dbReference type="ARBA" id="ARBA00013081"/>
    </source>
</evidence>
<dbReference type="AlphaFoldDB" id="A0A1I8FNL0"/>
<dbReference type="WBParaSite" id="maker-unitig_41439-snap-gene-0.2-mRNA-1">
    <property type="protein sequence ID" value="maker-unitig_41439-snap-gene-0.2-mRNA-1"/>
    <property type="gene ID" value="maker-unitig_41439-snap-gene-0.2"/>
</dbReference>
<evidence type="ECO:0000313" key="7">
    <source>
        <dbReference type="WBParaSite" id="maker-unitig_41439-snap-gene-0.2-mRNA-1"/>
    </source>
</evidence>
<dbReference type="Gene3D" id="3.60.21.10">
    <property type="match status" value="1"/>
</dbReference>
<dbReference type="GO" id="GO:0005737">
    <property type="term" value="C:cytoplasm"/>
    <property type="evidence" value="ECO:0007669"/>
    <property type="project" value="TreeGrafter"/>
</dbReference>
<keyword evidence="6" id="KW-1185">Reference proteome</keyword>
<dbReference type="InterPro" id="IPR029052">
    <property type="entry name" value="Metallo-depent_PP-like"/>
</dbReference>
<dbReference type="GO" id="GO:0046872">
    <property type="term" value="F:metal ion binding"/>
    <property type="evidence" value="ECO:0007669"/>
    <property type="project" value="UniProtKB-KW"/>
</dbReference>
<dbReference type="PANTHER" id="PTHR11668">
    <property type="entry name" value="SERINE/THREONINE PROTEIN PHOSPHATASE"/>
    <property type="match status" value="1"/>
</dbReference>
<evidence type="ECO:0000313" key="6">
    <source>
        <dbReference type="Proteomes" id="UP000095280"/>
    </source>
</evidence>
<dbReference type="EC" id="3.1.3.16" evidence="1"/>
<dbReference type="Proteomes" id="UP000095280">
    <property type="component" value="Unplaced"/>
</dbReference>
<proteinExistence type="predicted"/>
<evidence type="ECO:0000256" key="2">
    <source>
        <dbReference type="ARBA" id="ARBA00022723"/>
    </source>
</evidence>
<dbReference type="GO" id="GO:0005634">
    <property type="term" value="C:nucleus"/>
    <property type="evidence" value="ECO:0007669"/>
    <property type="project" value="TreeGrafter"/>
</dbReference>
<evidence type="ECO:0000256" key="5">
    <source>
        <dbReference type="ARBA" id="ARBA00023211"/>
    </source>
</evidence>
<dbReference type="PANTHER" id="PTHR11668:SF300">
    <property type="entry name" value="SERINE_THREONINE-PROTEIN PHOSPHATASE"/>
    <property type="match status" value="1"/>
</dbReference>
<keyword evidence="4" id="KW-0904">Protein phosphatase</keyword>
<dbReference type="SUPFAM" id="SSF56300">
    <property type="entry name" value="Metallo-dependent phosphatases"/>
    <property type="match status" value="1"/>
</dbReference>
<sequence>FVAPDLARMCNCLRVTFTASTTICCACSSTAASPLESNYFPRLRLRGPTAASSRWRQSALLLAYKIKYPGEFFLLRGNPTSARVSTGSTASMMSASADTTSSCGRPSPTVSTACPIAAIIDTEKIFCCHGGLVAGPADHGADQAHHAAHGRAGPGGLLCGPAVVRPADKETMGWGENDRGSHSPSASSCHFARRGVWPSSCTSTIWTCICPRAIRSVVEDGYEFFAKRQLILKPADKKKFPYGGIGSGRPQSAIRAECPPPQLSVARTSGTLQLTEKTHCGNVGESRWLALVKQAGQQGLVSVLVPHPLHLLSEQAAVQPPGNGQDAVDGRANARVLIVQPGQPGFAGAQPHSIAGVVQALDQARVELVHLVGASMVGPEVARTLPRQRLARCLVSCESSSIKEPKAVSNSSRTGFKDSDIVESESVVDWADSRVHRQATATRRIASAVRPARQRQLGRMSCPMMSGMCSEAGPADGPGQQQEQLQPQFHIFVHMQADPKHLHEVGQPTLSLARQVPKYFRCSAARQAGSGRPSLSDRRPSSWAALSQQGLLRRLGAVARINNSSGIVLDVGQSHHGQYGVIDRLGYLLYLRGCWFSASALGLR</sequence>
<keyword evidence="2" id="KW-0479">Metal-binding</keyword>
<reference evidence="7" key="1">
    <citation type="submission" date="2016-11" db="UniProtKB">
        <authorList>
            <consortium name="WormBaseParasite"/>
        </authorList>
    </citation>
    <scope>IDENTIFICATION</scope>
</reference>
<name>A0A1I8FNL0_9PLAT</name>
<dbReference type="InterPro" id="IPR050341">
    <property type="entry name" value="PP1_catalytic_subunit"/>
</dbReference>
<evidence type="ECO:0000256" key="3">
    <source>
        <dbReference type="ARBA" id="ARBA00022801"/>
    </source>
</evidence>
<protein>
    <recommendedName>
        <fullName evidence="1">protein-serine/threonine phosphatase</fullName>
        <ecNumber evidence="1">3.1.3.16</ecNumber>
    </recommendedName>
</protein>
<dbReference type="GO" id="GO:0004722">
    <property type="term" value="F:protein serine/threonine phosphatase activity"/>
    <property type="evidence" value="ECO:0007669"/>
    <property type="project" value="UniProtKB-EC"/>
</dbReference>
<keyword evidence="5" id="KW-0464">Manganese</keyword>
<accession>A0A1I8FNL0</accession>
<organism evidence="6 7">
    <name type="scientific">Macrostomum lignano</name>
    <dbReference type="NCBI Taxonomy" id="282301"/>
    <lineage>
        <taxon>Eukaryota</taxon>
        <taxon>Metazoa</taxon>
        <taxon>Spiralia</taxon>
        <taxon>Lophotrochozoa</taxon>
        <taxon>Platyhelminthes</taxon>
        <taxon>Rhabditophora</taxon>
        <taxon>Macrostomorpha</taxon>
        <taxon>Macrostomida</taxon>
        <taxon>Macrostomidae</taxon>
        <taxon>Macrostomum</taxon>
    </lineage>
</organism>
<keyword evidence="3" id="KW-0378">Hydrolase</keyword>